<keyword evidence="2" id="KW-1185">Reference proteome</keyword>
<evidence type="ECO:0000313" key="1">
    <source>
        <dbReference type="EMBL" id="KAK6002436.1"/>
    </source>
</evidence>
<gene>
    <name evidence="1" type="ORF">QM012_002074</name>
</gene>
<dbReference type="Proteomes" id="UP001341245">
    <property type="component" value="Unassembled WGS sequence"/>
</dbReference>
<organism evidence="1 2">
    <name type="scientific">Aureobasidium pullulans</name>
    <name type="common">Black yeast</name>
    <name type="synonym">Pullularia pullulans</name>
    <dbReference type="NCBI Taxonomy" id="5580"/>
    <lineage>
        <taxon>Eukaryota</taxon>
        <taxon>Fungi</taxon>
        <taxon>Dikarya</taxon>
        <taxon>Ascomycota</taxon>
        <taxon>Pezizomycotina</taxon>
        <taxon>Dothideomycetes</taxon>
        <taxon>Dothideomycetidae</taxon>
        <taxon>Dothideales</taxon>
        <taxon>Saccotheciaceae</taxon>
        <taxon>Aureobasidium</taxon>
    </lineage>
</organism>
<dbReference type="EMBL" id="JASGXD010000012">
    <property type="protein sequence ID" value="KAK6002436.1"/>
    <property type="molecule type" value="Genomic_DNA"/>
</dbReference>
<reference evidence="1 2" key="1">
    <citation type="submission" date="2023-11" db="EMBL/GenBank/DDBJ databases">
        <title>Draft genome sequence and annotation of the polyextremotolerant black yeast-like fungus Aureobasidium pullulans NRRL 62042.</title>
        <authorList>
            <person name="Dielentheis-Frenken M.R.E."/>
            <person name="Wibberg D."/>
            <person name="Blank L.M."/>
            <person name="Tiso T."/>
        </authorList>
    </citation>
    <scope>NUCLEOTIDE SEQUENCE [LARGE SCALE GENOMIC DNA]</scope>
    <source>
        <strain evidence="1 2">NRRL 62042</strain>
    </source>
</reference>
<sequence length="141" mass="15797">MPMEAVRSKSPVYRGTVESVSRQSESAKRYLVTDAATGWLVQVLIYYLQPQDGIVDRIADSLIGDRLERDVIYDLLFEAVISDAVDLYYTIILILMLELAYSLDTTGATDEWQKEQCICCVPVSQFIPATTIGPLTKPQKS</sequence>
<proteinExistence type="predicted"/>
<evidence type="ECO:0000313" key="2">
    <source>
        <dbReference type="Proteomes" id="UP001341245"/>
    </source>
</evidence>
<accession>A0ABR0TES0</accession>
<protein>
    <submittedName>
        <fullName evidence="1">Uncharacterized protein</fullName>
    </submittedName>
</protein>
<name>A0ABR0TES0_AURPU</name>
<comment type="caution">
    <text evidence="1">The sequence shown here is derived from an EMBL/GenBank/DDBJ whole genome shotgun (WGS) entry which is preliminary data.</text>
</comment>